<dbReference type="Gene3D" id="3.40.50.850">
    <property type="entry name" value="Isochorismatase-like"/>
    <property type="match status" value="1"/>
</dbReference>
<evidence type="ECO:0000259" key="1">
    <source>
        <dbReference type="Pfam" id="PF00857"/>
    </source>
</evidence>
<feature type="domain" description="Isochorismatase-like" evidence="1">
    <location>
        <begin position="9"/>
        <end position="154"/>
    </location>
</feature>
<dbReference type="InterPro" id="IPR000868">
    <property type="entry name" value="Isochorismatase-like_dom"/>
</dbReference>
<dbReference type="SUPFAM" id="SSF52499">
    <property type="entry name" value="Isochorismatase-like hydrolases"/>
    <property type="match status" value="1"/>
</dbReference>
<dbReference type="PANTHER" id="PTHR14119">
    <property type="entry name" value="HYDROLASE"/>
    <property type="match status" value="1"/>
</dbReference>
<accession>A0ABV7KY49</accession>
<organism evidence="2 3">
    <name type="scientific">Marinibaculum pumilum</name>
    <dbReference type="NCBI Taxonomy" id="1766165"/>
    <lineage>
        <taxon>Bacteria</taxon>
        <taxon>Pseudomonadati</taxon>
        <taxon>Pseudomonadota</taxon>
        <taxon>Alphaproteobacteria</taxon>
        <taxon>Rhodospirillales</taxon>
        <taxon>Rhodospirillaceae</taxon>
        <taxon>Marinibaculum</taxon>
    </lineage>
</organism>
<dbReference type="EMBL" id="JBHRTR010000019">
    <property type="protein sequence ID" value="MFC3227054.1"/>
    <property type="molecule type" value="Genomic_DNA"/>
</dbReference>
<dbReference type="InterPro" id="IPR050993">
    <property type="entry name" value="Isochorismatase_domain"/>
</dbReference>
<protein>
    <submittedName>
        <fullName evidence="2">Isochorismatase family protein</fullName>
    </submittedName>
</protein>
<reference evidence="3" key="1">
    <citation type="journal article" date="2019" name="Int. J. Syst. Evol. Microbiol.">
        <title>The Global Catalogue of Microorganisms (GCM) 10K type strain sequencing project: providing services to taxonomists for standard genome sequencing and annotation.</title>
        <authorList>
            <consortium name="The Broad Institute Genomics Platform"/>
            <consortium name="The Broad Institute Genome Sequencing Center for Infectious Disease"/>
            <person name="Wu L."/>
            <person name="Ma J."/>
        </authorList>
    </citation>
    <scope>NUCLEOTIDE SEQUENCE [LARGE SCALE GENOMIC DNA]</scope>
    <source>
        <strain evidence="3">KCTC 42964</strain>
    </source>
</reference>
<dbReference type="InterPro" id="IPR036380">
    <property type="entry name" value="Isochorismatase-like_sf"/>
</dbReference>
<evidence type="ECO:0000313" key="3">
    <source>
        <dbReference type="Proteomes" id="UP001595528"/>
    </source>
</evidence>
<dbReference type="RefSeq" id="WP_379899215.1">
    <property type="nucleotide sequence ID" value="NZ_JBHRTR010000019.1"/>
</dbReference>
<sequence length="177" mass="19109">MPTIDPAASLLLVIDFQGRLMPAIHDGATAVANARRLLDAAALFGVPTLFTEQNAKGLGGTVEELAPPPDLVVHKMSFDACRTPGLLERLPPERHLVVAGCEAHVCVLQTVLGLLDHGRRVHVVADAVGSRTAENRAAGLKRMARQGAETVTTEMVVFEWLQTAEHPRFKEAINLIR</sequence>
<evidence type="ECO:0000313" key="2">
    <source>
        <dbReference type="EMBL" id="MFC3227054.1"/>
    </source>
</evidence>
<gene>
    <name evidence="2" type="ORF">ACFOGJ_07430</name>
</gene>
<dbReference type="Proteomes" id="UP001595528">
    <property type="component" value="Unassembled WGS sequence"/>
</dbReference>
<comment type="caution">
    <text evidence="2">The sequence shown here is derived from an EMBL/GenBank/DDBJ whole genome shotgun (WGS) entry which is preliminary data.</text>
</comment>
<dbReference type="PANTHER" id="PTHR14119:SF3">
    <property type="entry name" value="ISOCHORISMATASE DOMAIN-CONTAINING PROTEIN 2"/>
    <property type="match status" value="1"/>
</dbReference>
<name>A0ABV7KY49_9PROT</name>
<dbReference type="Pfam" id="PF00857">
    <property type="entry name" value="Isochorismatase"/>
    <property type="match status" value="1"/>
</dbReference>
<keyword evidence="3" id="KW-1185">Reference proteome</keyword>
<proteinExistence type="predicted"/>